<dbReference type="Pfam" id="PF14054">
    <property type="entry name" value="DUF4249"/>
    <property type="match status" value="1"/>
</dbReference>
<dbReference type="InterPro" id="IPR025345">
    <property type="entry name" value="DUF4249"/>
</dbReference>
<dbReference type="Proteomes" id="UP000266118">
    <property type="component" value="Chromosome"/>
</dbReference>
<dbReference type="OrthoDB" id="637707at2"/>
<protein>
    <submittedName>
        <fullName evidence="1">DUF4249 domain-containing protein</fullName>
    </submittedName>
</protein>
<evidence type="ECO:0000313" key="1">
    <source>
        <dbReference type="EMBL" id="AYD47586.1"/>
    </source>
</evidence>
<dbReference type="AlphaFoldDB" id="A0A386HPT4"/>
<dbReference type="EMBL" id="CP032489">
    <property type="protein sequence ID" value="AYD47586.1"/>
    <property type="molecule type" value="Genomic_DNA"/>
</dbReference>
<dbReference type="KEGG" id="ark:D6B99_08190"/>
<sequence>MNARSKIVWLLIFIITAFSCKKVIDIHLDNTEPKLVIEGVVSNNSEQTFVRITKSVNFSEDNKFPEVKNAFVVLKDSSRNFSDTLYETTNSDGLLIYKPHRFRGVIGHIYQLFVRVDGQQYHAQSQMPDSVTFNGLKLYANENVSDTSLTFTVVPQFTDQKGIANYYRFIQYINHQKDDGINVLNDNVGDGLPNERPIFTNTIDIKLGDTVAVKMLNIDKNVYQYFYELEQNQNQMGVTPSNPVSNISNGALGYFSAQYEQTTAAIISENDK</sequence>
<proteinExistence type="predicted"/>
<organism evidence="1 2">
    <name type="scientific">Arachidicoccus soli</name>
    <dbReference type="NCBI Taxonomy" id="2341117"/>
    <lineage>
        <taxon>Bacteria</taxon>
        <taxon>Pseudomonadati</taxon>
        <taxon>Bacteroidota</taxon>
        <taxon>Chitinophagia</taxon>
        <taxon>Chitinophagales</taxon>
        <taxon>Chitinophagaceae</taxon>
        <taxon>Arachidicoccus</taxon>
    </lineage>
</organism>
<dbReference type="PROSITE" id="PS51257">
    <property type="entry name" value="PROKAR_LIPOPROTEIN"/>
    <property type="match status" value="1"/>
</dbReference>
<accession>A0A386HPT4</accession>
<dbReference type="RefSeq" id="WP_119986868.1">
    <property type="nucleotide sequence ID" value="NZ_CP032489.1"/>
</dbReference>
<reference evidence="1 2" key="1">
    <citation type="submission" date="2018-09" db="EMBL/GenBank/DDBJ databases">
        <title>Arachidicoccus sp. nov., a bacterium isolated from soil.</title>
        <authorList>
            <person name="Weon H.-Y."/>
            <person name="Kwon S.-W."/>
            <person name="Lee S.A."/>
        </authorList>
    </citation>
    <scope>NUCLEOTIDE SEQUENCE [LARGE SCALE GENOMIC DNA]</scope>
    <source>
        <strain evidence="1 2">KIS59-12</strain>
    </source>
</reference>
<name>A0A386HPT4_9BACT</name>
<keyword evidence="2" id="KW-1185">Reference proteome</keyword>
<evidence type="ECO:0000313" key="2">
    <source>
        <dbReference type="Proteomes" id="UP000266118"/>
    </source>
</evidence>
<gene>
    <name evidence="1" type="ORF">D6B99_08190</name>
</gene>